<dbReference type="InterPro" id="IPR013767">
    <property type="entry name" value="PAS_fold"/>
</dbReference>
<dbReference type="InterPro" id="IPR003594">
    <property type="entry name" value="HATPase_dom"/>
</dbReference>
<dbReference type="PANTHER" id="PTHR43065:SF46">
    <property type="entry name" value="C4-DICARBOXYLATE TRANSPORT SENSOR PROTEIN DCTB"/>
    <property type="match status" value="1"/>
</dbReference>
<organism evidence="11">
    <name type="scientific">bioreactor metagenome</name>
    <dbReference type="NCBI Taxonomy" id="1076179"/>
    <lineage>
        <taxon>unclassified sequences</taxon>
        <taxon>metagenomes</taxon>
        <taxon>ecological metagenomes</taxon>
    </lineage>
</organism>
<dbReference type="Pfam" id="PF02518">
    <property type="entry name" value="HATPase_c"/>
    <property type="match status" value="1"/>
</dbReference>
<dbReference type="Pfam" id="PF00512">
    <property type="entry name" value="HisKA"/>
    <property type="match status" value="1"/>
</dbReference>
<evidence type="ECO:0000259" key="8">
    <source>
        <dbReference type="PROSITE" id="PS50109"/>
    </source>
</evidence>
<evidence type="ECO:0000256" key="6">
    <source>
        <dbReference type="ARBA" id="ARBA00023012"/>
    </source>
</evidence>
<dbReference type="InterPro" id="IPR036890">
    <property type="entry name" value="HATPase_C_sf"/>
</dbReference>
<dbReference type="Pfam" id="PF13426">
    <property type="entry name" value="PAS_9"/>
    <property type="match status" value="1"/>
</dbReference>
<keyword evidence="7" id="KW-0175">Coiled coil</keyword>
<dbReference type="Gene3D" id="3.30.450.20">
    <property type="entry name" value="PAS domain"/>
    <property type="match status" value="2"/>
</dbReference>
<name>A0A645A9S0_9ZZZZ</name>
<proteinExistence type="predicted"/>
<dbReference type="InterPro" id="IPR000700">
    <property type="entry name" value="PAS-assoc_C"/>
</dbReference>
<feature type="domain" description="Histidine kinase" evidence="8">
    <location>
        <begin position="307"/>
        <end position="510"/>
    </location>
</feature>
<keyword evidence="1" id="KW-0597">Phosphoprotein</keyword>
<keyword evidence="2 11" id="KW-0808">Transferase</keyword>
<dbReference type="CDD" id="cd00130">
    <property type="entry name" value="PAS"/>
    <property type="match status" value="2"/>
</dbReference>
<keyword evidence="4 11" id="KW-0418">Kinase</keyword>
<evidence type="ECO:0000256" key="7">
    <source>
        <dbReference type="SAM" id="Coils"/>
    </source>
</evidence>
<feature type="domain" description="PAC" evidence="10">
    <location>
        <begin position="241"/>
        <end position="294"/>
    </location>
</feature>
<evidence type="ECO:0000256" key="2">
    <source>
        <dbReference type="ARBA" id="ARBA00022679"/>
    </source>
</evidence>
<accession>A0A645A9S0</accession>
<feature type="domain" description="PAS" evidence="9">
    <location>
        <begin position="56"/>
        <end position="113"/>
    </location>
</feature>
<dbReference type="InterPro" id="IPR004358">
    <property type="entry name" value="Sig_transdc_His_kin-like_C"/>
</dbReference>
<gene>
    <name evidence="11" type="primary">kinE_5</name>
    <name evidence="11" type="ORF">SDC9_96699</name>
</gene>
<dbReference type="PANTHER" id="PTHR43065">
    <property type="entry name" value="SENSOR HISTIDINE KINASE"/>
    <property type="match status" value="1"/>
</dbReference>
<reference evidence="11" key="1">
    <citation type="submission" date="2019-08" db="EMBL/GenBank/DDBJ databases">
        <authorList>
            <person name="Kucharzyk K."/>
            <person name="Murdoch R.W."/>
            <person name="Higgins S."/>
            <person name="Loffler F."/>
        </authorList>
    </citation>
    <scope>NUCLEOTIDE SEQUENCE</scope>
</reference>
<dbReference type="AlphaFoldDB" id="A0A645A9S0"/>
<dbReference type="Gene3D" id="3.30.565.10">
    <property type="entry name" value="Histidine kinase-like ATPase, C-terminal domain"/>
    <property type="match status" value="1"/>
</dbReference>
<dbReference type="SMART" id="SM00387">
    <property type="entry name" value="HATPase_c"/>
    <property type="match status" value="1"/>
</dbReference>
<dbReference type="EC" id="2.7.13.3" evidence="11"/>
<evidence type="ECO:0000256" key="5">
    <source>
        <dbReference type="ARBA" id="ARBA00022840"/>
    </source>
</evidence>
<dbReference type="PROSITE" id="PS50113">
    <property type="entry name" value="PAC"/>
    <property type="match status" value="1"/>
</dbReference>
<dbReference type="SUPFAM" id="SSF55874">
    <property type="entry name" value="ATPase domain of HSP90 chaperone/DNA topoisomerase II/histidine kinase"/>
    <property type="match status" value="1"/>
</dbReference>
<dbReference type="PROSITE" id="PS50109">
    <property type="entry name" value="HIS_KIN"/>
    <property type="match status" value="1"/>
</dbReference>
<dbReference type="InterPro" id="IPR003661">
    <property type="entry name" value="HisK_dim/P_dom"/>
</dbReference>
<dbReference type="Pfam" id="PF00989">
    <property type="entry name" value="PAS"/>
    <property type="match status" value="1"/>
</dbReference>
<dbReference type="InterPro" id="IPR036097">
    <property type="entry name" value="HisK_dim/P_sf"/>
</dbReference>
<evidence type="ECO:0000313" key="11">
    <source>
        <dbReference type="EMBL" id="MPM49965.1"/>
    </source>
</evidence>
<protein>
    <submittedName>
        <fullName evidence="11">Sporulation kinase E</fullName>
        <ecNumber evidence="11">2.7.13.3</ecNumber>
    </submittedName>
</protein>
<keyword evidence="5" id="KW-0067">ATP-binding</keyword>
<dbReference type="GO" id="GO:0006355">
    <property type="term" value="P:regulation of DNA-templated transcription"/>
    <property type="evidence" value="ECO:0007669"/>
    <property type="project" value="InterPro"/>
</dbReference>
<dbReference type="InterPro" id="IPR035965">
    <property type="entry name" value="PAS-like_dom_sf"/>
</dbReference>
<dbReference type="SMART" id="SM00091">
    <property type="entry name" value="PAS"/>
    <property type="match status" value="2"/>
</dbReference>
<feature type="coiled-coil region" evidence="7">
    <location>
        <begin position="8"/>
        <end position="35"/>
    </location>
</feature>
<keyword evidence="6" id="KW-0902">Two-component regulatory system</keyword>
<comment type="caution">
    <text evidence="11">The sequence shown here is derived from an EMBL/GenBank/DDBJ whole genome shotgun (WGS) entry which is preliminary data.</text>
</comment>
<evidence type="ECO:0000259" key="9">
    <source>
        <dbReference type="PROSITE" id="PS50112"/>
    </source>
</evidence>
<dbReference type="EMBL" id="VSSQ01012749">
    <property type="protein sequence ID" value="MPM49965.1"/>
    <property type="molecule type" value="Genomic_DNA"/>
</dbReference>
<keyword evidence="3" id="KW-0547">Nucleotide-binding</keyword>
<evidence type="ECO:0000256" key="1">
    <source>
        <dbReference type="ARBA" id="ARBA00022553"/>
    </source>
</evidence>
<evidence type="ECO:0000256" key="3">
    <source>
        <dbReference type="ARBA" id="ARBA00022741"/>
    </source>
</evidence>
<dbReference type="GO" id="GO:0005524">
    <property type="term" value="F:ATP binding"/>
    <property type="evidence" value="ECO:0007669"/>
    <property type="project" value="UniProtKB-KW"/>
</dbReference>
<dbReference type="SUPFAM" id="SSF55785">
    <property type="entry name" value="PYP-like sensor domain (PAS domain)"/>
    <property type="match status" value="2"/>
</dbReference>
<dbReference type="Gene3D" id="1.10.287.130">
    <property type="match status" value="1"/>
</dbReference>
<evidence type="ECO:0000259" key="10">
    <source>
        <dbReference type="PROSITE" id="PS50113"/>
    </source>
</evidence>
<dbReference type="SMART" id="SM00388">
    <property type="entry name" value="HisKA"/>
    <property type="match status" value="1"/>
</dbReference>
<dbReference type="CDD" id="cd00082">
    <property type="entry name" value="HisKA"/>
    <property type="match status" value="1"/>
</dbReference>
<sequence length="510" mass="57120">MLNEYQSVDALSLENHKLRRELEEANRILNAIKQGEIDAFLISNNLDDQVFVLKGADHIYRVLVEEMHEGYATITSDGTILFCNKNFADIVKAPLQQIIGSPIYRFLKPHDKEAFACYLSSSQNSFKVECSLKTNANFCSPVILSASKITIEEDMLTCLVVTDLTEQRRIQMFTRIIFNQTKEPIIACNSHGQIIKTNPAADLMLGNQLLGNYFDVAIPLFLESDGTRYTLKQALEYDSSSGVEVTFVRTDGGSLNLIINAGRFNPEEDDSVIDCVVTLTDITSQRQLYSELTRFDRFNLIGEMAAGIGHEVRNPLTTVRGYLQLFQQRPKFADQREQFTTMIEELDRANSIITEFLSLAKNKRVELKPGNLNGTIHALFPLLQADAFRLGHQIQTDIGDISTLCYDDKEIRQLILNIVRNGMEAMKVSGLITIATYSENDKIVLAIKDTGTGIPQEVLDKLGTPFVTTKESGTGLGLSICYRIAERHNAKIKIKTSTAGTTFFIKFSLP</sequence>
<dbReference type="SUPFAM" id="SSF47384">
    <property type="entry name" value="Homodimeric domain of signal transducing histidine kinase"/>
    <property type="match status" value="1"/>
</dbReference>
<dbReference type="PROSITE" id="PS50112">
    <property type="entry name" value="PAS"/>
    <property type="match status" value="1"/>
</dbReference>
<dbReference type="GO" id="GO:0000155">
    <property type="term" value="F:phosphorelay sensor kinase activity"/>
    <property type="evidence" value="ECO:0007669"/>
    <property type="project" value="InterPro"/>
</dbReference>
<dbReference type="PRINTS" id="PR00344">
    <property type="entry name" value="BCTRLSENSOR"/>
</dbReference>
<dbReference type="InterPro" id="IPR000014">
    <property type="entry name" value="PAS"/>
</dbReference>
<dbReference type="InterPro" id="IPR005467">
    <property type="entry name" value="His_kinase_dom"/>
</dbReference>
<evidence type="ECO:0000256" key="4">
    <source>
        <dbReference type="ARBA" id="ARBA00022777"/>
    </source>
</evidence>